<organism evidence="2 3">
    <name type="scientific">Termitidicoccus mucosus</name>
    <dbReference type="NCBI Taxonomy" id="1184151"/>
    <lineage>
        <taxon>Bacteria</taxon>
        <taxon>Pseudomonadati</taxon>
        <taxon>Verrucomicrobiota</taxon>
        <taxon>Opitutia</taxon>
        <taxon>Opitutales</taxon>
        <taxon>Opitutaceae</taxon>
        <taxon>Termitidicoccus</taxon>
    </lineage>
</organism>
<accession>A0A178II39</accession>
<dbReference type="RefSeq" id="WP_068770750.1">
    <property type="nucleotide sequence ID" value="NZ_CP109796.1"/>
</dbReference>
<feature type="region of interest" description="Disordered" evidence="1">
    <location>
        <begin position="1"/>
        <end position="30"/>
    </location>
</feature>
<comment type="caution">
    <text evidence="2">The sequence shown here is derived from an EMBL/GenBank/DDBJ whole genome shotgun (WGS) entry which is preliminary data.</text>
</comment>
<dbReference type="AlphaFoldDB" id="A0A178II39"/>
<keyword evidence="3" id="KW-1185">Reference proteome</keyword>
<dbReference type="EMBL" id="LRRQ01000099">
    <property type="protein sequence ID" value="OAM89301.1"/>
    <property type="molecule type" value="Genomic_DNA"/>
</dbReference>
<dbReference type="STRING" id="1184151.AW736_13705"/>
<feature type="compositionally biased region" description="Basic and acidic residues" evidence="1">
    <location>
        <begin position="1"/>
        <end position="22"/>
    </location>
</feature>
<name>A0A178II39_9BACT</name>
<protein>
    <submittedName>
        <fullName evidence="2">Uncharacterized protein</fullName>
    </submittedName>
</protein>
<proteinExistence type="predicted"/>
<dbReference type="Proteomes" id="UP000078486">
    <property type="component" value="Unassembled WGS sequence"/>
</dbReference>
<evidence type="ECO:0000313" key="3">
    <source>
        <dbReference type="Proteomes" id="UP000078486"/>
    </source>
</evidence>
<gene>
    <name evidence="2" type="ORF">AW736_13705</name>
</gene>
<reference evidence="2 3" key="1">
    <citation type="submission" date="2016-01" db="EMBL/GenBank/DDBJ databases">
        <title>High potential of lignocellulose degradation of a new Verrucomicrobia species.</title>
        <authorList>
            <person name="Wang Y."/>
            <person name="Shi Y."/>
            <person name="Qiu Z."/>
            <person name="Liu S."/>
            <person name="Yang H."/>
        </authorList>
    </citation>
    <scope>NUCLEOTIDE SEQUENCE [LARGE SCALE GENOMIC DNA]</scope>
    <source>
        <strain evidence="2 3">TSB47</strain>
    </source>
</reference>
<evidence type="ECO:0000256" key="1">
    <source>
        <dbReference type="SAM" id="MobiDB-lite"/>
    </source>
</evidence>
<evidence type="ECO:0000313" key="2">
    <source>
        <dbReference type="EMBL" id="OAM89301.1"/>
    </source>
</evidence>
<sequence length="81" mass="9193">MTRREQSAYDEGKLARLMDERNTASGSRSRCPYRAVDHVRAWKQGYQDQLSSSPPRARTPEDDARAAAFCSAIEAWCARTK</sequence>